<reference evidence="6 7" key="1">
    <citation type="journal article" date="2013" name="Mar. Genomics">
        <title>Expression of sulfatases in Rhodopirellula baltica and the diversity of sulfatases in the genus Rhodopirellula.</title>
        <authorList>
            <person name="Wegner C.E."/>
            <person name="Richter-Heitmann T."/>
            <person name="Klindworth A."/>
            <person name="Klockow C."/>
            <person name="Richter M."/>
            <person name="Achstetter T."/>
            <person name="Glockner F.O."/>
            <person name="Harder J."/>
        </authorList>
    </citation>
    <scope>NUCLEOTIDE SEQUENCE [LARGE SCALE GENOMIC DNA]</scope>
    <source>
        <strain evidence="6 7">SWK14</strain>
    </source>
</reference>
<dbReference type="PANTHER" id="PTHR30026">
    <property type="entry name" value="OUTER MEMBRANE PROTEIN TOLC"/>
    <property type="match status" value="1"/>
</dbReference>
<dbReference type="GO" id="GO:0009279">
    <property type="term" value="C:cell outer membrane"/>
    <property type="evidence" value="ECO:0007669"/>
    <property type="project" value="UniProtKB-SubCell"/>
</dbReference>
<evidence type="ECO:0000256" key="2">
    <source>
        <dbReference type="ARBA" id="ARBA00022452"/>
    </source>
</evidence>
<dbReference type="Proteomes" id="UP000010959">
    <property type="component" value="Unassembled WGS sequence"/>
</dbReference>
<evidence type="ECO:0000256" key="5">
    <source>
        <dbReference type="ARBA" id="ARBA00023237"/>
    </source>
</evidence>
<organism evidence="6 7">
    <name type="scientific">Rhodopirellula baltica SWK14</name>
    <dbReference type="NCBI Taxonomy" id="993516"/>
    <lineage>
        <taxon>Bacteria</taxon>
        <taxon>Pseudomonadati</taxon>
        <taxon>Planctomycetota</taxon>
        <taxon>Planctomycetia</taxon>
        <taxon>Pirellulales</taxon>
        <taxon>Pirellulaceae</taxon>
        <taxon>Rhodopirellula</taxon>
    </lineage>
</organism>
<keyword evidence="5" id="KW-0998">Cell outer membrane</keyword>
<gene>
    <name evidence="6" type="ORF">RBSWK_05104</name>
</gene>
<dbReference type="Gene3D" id="1.20.1600.10">
    <property type="entry name" value="Outer membrane efflux proteins (OEP)"/>
    <property type="match status" value="1"/>
</dbReference>
<comment type="subcellular location">
    <subcellularLocation>
        <location evidence="1">Cell outer membrane</location>
    </subcellularLocation>
</comment>
<dbReference type="PATRIC" id="fig|993516.3.peg.5449"/>
<keyword evidence="3" id="KW-0812">Transmembrane</keyword>
<dbReference type="EMBL" id="AMWG01000140">
    <property type="protein sequence ID" value="ELP30838.1"/>
    <property type="molecule type" value="Genomic_DNA"/>
</dbReference>
<keyword evidence="4" id="KW-0472">Membrane</keyword>
<dbReference type="PANTHER" id="PTHR30026:SF23">
    <property type="entry name" value="TO APRF-PUTATIVE OUTER MEMBRANE EFFLUX PROTEIN OR SECRETED ALKALINE PHOSPHATASE-RELATED"/>
    <property type="match status" value="1"/>
</dbReference>
<dbReference type="GO" id="GO:0015288">
    <property type="term" value="F:porin activity"/>
    <property type="evidence" value="ECO:0007669"/>
    <property type="project" value="TreeGrafter"/>
</dbReference>
<evidence type="ECO:0000256" key="3">
    <source>
        <dbReference type="ARBA" id="ARBA00022692"/>
    </source>
</evidence>
<dbReference type="GO" id="GO:0015562">
    <property type="term" value="F:efflux transmembrane transporter activity"/>
    <property type="evidence" value="ECO:0007669"/>
    <property type="project" value="InterPro"/>
</dbReference>
<proteinExistence type="predicted"/>
<keyword evidence="2" id="KW-1134">Transmembrane beta strand</keyword>
<comment type="caution">
    <text evidence="6">The sequence shown here is derived from an EMBL/GenBank/DDBJ whole genome shotgun (WGS) entry which is preliminary data.</text>
</comment>
<evidence type="ECO:0000256" key="4">
    <source>
        <dbReference type="ARBA" id="ARBA00023136"/>
    </source>
</evidence>
<dbReference type="GO" id="GO:1990281">
    <property type="term" value="C:efflux pump complex"/>
    <property type="evidence" value="ECO:0007669"/>
    <property type="project" value="TreeGrafter"/>
</dbReference>
<evidence type="ECO:0000256" key="1">
    <source>
        <dbReference type="ARBA" id="ARBA00004442"/>
    </source>
</evidence>
<evidence type="ECO:0000313" key="7">
    <source>
        <dbReference type="Proteomes" id="UP000010959"/>
    </source>
</evidence>
<name>L7C9W4_RHOBT</name>
<dbReference type="AlphaFoldDB" id="L7C9W4"/>
<protein>
    <recommendedName>
        <fullName evidence="8">Outer membrane efflux protein</fullName>
    </recommendedName>
</protein>
<evidence type="ECO:0000313" key="6">
    <source>
        <dbReference type="EMBL" id="ELP30838.1"/>
    </source>
</evidence>
<sequence length="675" mass="73861">MPDSDSQAVIIYNDKDVALMQNLRAHAFHAVLICLVLSMTGCRTYGTVYELFAKPLNHSSRIQSKADSTRVAVKARDCHNEIVQHFTTGGPAIPGACSPSVGSAVGVGSIVSESVLSQIGVGSDAIDSESNRVGTRTSIELAVVDAAFLALTQNVVVRRDANFIPGTSEILSTPVQVQTALDPAIQDSGFLFGQRGEAAALSDFDSQLQISSIWGRNETIQNNRFLSGGILPGDALVEETAQFTTSLDKNLRSGARASVFHTWDYDASNRDDLLYSSVYRGTLGAVIRQPLLAGAGRNYTDVAGPPGDLLRGVTGVSQGILIAKNESLMAQFELQGGATRLLHDVESAYWDLSSAMLDVEVVAKAVSQISQYRSAVEARKLAGADRQADDLLQLEAYCLEIESLAEQSEYEVEQANQRLARLLGFSPDDAPWLVPNEIPSNTRINCDSESMLADALSLRSEIAIQRLRVRNVDHQIRAAQSLLLPQLDAIARYQVNGFGDKLATETVPGPDSSIQSAYGNLFQGDHTGWQLGFQFSHNIGRRLERTRIRNLRLQGQKERVLLHEQTNEVEHELLAAIQSLENSFRLLTLSSKRMDLLQRRFDASLSRYEAGDEAADIVQLAEARVALVHQQIDHHDRQASYAQAISRLNYVSGRTLREYRVATITADSKVTLANR</sequence>
<accession>L7C9W4</accession>
<dbReference type="InterPro" id="IPR051906">
    <property type="entry name" value="TolC-like"/>
</dbReference>
<evidence type="ECO:0008006" key="8">
    <source>
        <dbReference type="Google" id="ProtNLM"/>
    </source>
</evidence>
<dbReference type="SUPFAM" id="SSF56954">
    <property type="entry name" value="Outer membrane efflux proteins (OEP)"/>
    <property type="match status" value="1"/>
</dbReference>